<dbReference type="PANTHER" id="PTHR31236">
    <property type="entry name" value="BURP DOMAIN PROTEIN USPL1-LIKE"/>
    <property type="match status" value="1"/>
</dbReference>
<gene>
    <name evidence="2" type="ORF">CQW23_08845</name>
</gene>
<name>A0A2G2XA86_CAPBA</name>
<dbReference type="InterPro" id="IPR004873">
    <property type="entry name" value="BURP_dom"/>
</dbReference>
<evidence type="ECO:0000313" key="2">
    <source>
        <dbReference type="EMBL" id="PHT54383.1"/>
    </source>
</evidence>
<dbReference type="EMBL" id="MLFT02000003">
    <property type="protein sequence ID" value="PHT54383.1"/>
    <property type="molecule type" value="Genomic_DNA"/>
</dbReference>
<dbReference type="Proteomes" id="UP000224567">
    <property type="component" value="Unassembled WGS sequence"/>
</dbReference>
<dbReference type="STRING" id="33114.A0A2G2XA86"/>
<accession>A0A2G2XA86</accession>
<evidence type="ECO:0000259" key="1">
    <source>
        <dbReference type="PROSITE" id="PS51277"/>
    </source>
</evidence>
<protein>
    <recommendedName>
        <fullName evidence="1">BURP domain-containing protein</fullName>
    </recommendedName>
</protein>
<dbReference type="AlphaFoldDB" id="A0A2G2XA86"/>
<proteinExistence type="predicted"/>
<dbReference type="Pfam" id="PF03181">
    <property type="entry name" value="BURP"/>
    <property type="match status" value="1"/>
</dbReference>
<dbReference type="SMART" id="SM01045">
    <property type="entry name" value="BURP"/>
    <property type="match status" value="1"/>
</dbReference>
<sequence>MWSLQTTKDVIGYVNHAMLPIAMRSADNPIQRLMNALTAKQGEVEVAQAAFKAAQTDHEEKKQVARKMVEGNAESLFISQDNHQQALKAIYGSEYKYNEGAEDIRHQREISGSKNLFFYAYDKGAEDIHQQQENSGSKNFFFYAYGKGNEHNHSSSHIDPSVRSLFFLMDDLNIGKTIADLSFPSRSSMQLFPQKATDSIPFSLKELPNLLQRFSLSKNSPRAKAMEDALRKCELKSLIKGETKYCATSAEAMLDFVQGFMGERTQIEALSTTTHFSEEHSTTPLQNYTILDVPQEVAAPKMVACHMMPCAYTVFYCHYSIGDKRKVFKVSLGNEANGDRVEAIAVCHFDTSEWSPSHASFQVLGISPGTSPVCHFFPSGNDLAWVPKTIDAGHEVRSLEERST</sequence>
<feature type="domain" description="BURP" evidence="1">
    <location>
        <begin position="166"/>
        <end position="388"/>
    </location>
</feature>
<reference evidence="3" key="2">
    <citation type="journal article" date="2017" name="J. Anim. Genet.">
        <title>Multiple reference genome sequences of hot pepper reveal the massive evolution of plant disease resistance genes by retroduplication.</title>
        <authorList>
            <person name="Kim S."/>
            <person name="Park J."/>
            <person name="Yeom S.-I."/>
            <person name="Kim Y.-M."/>
            <person name="Seo E."/>
            <person name="Kim K.-T."/>
            <person name="Kim M.-S."/>
            <person name="Lee J.M."/>
            <person name="Cheong K."/>
            <person name="Shin H.-S."/>
            <person name="Kim S.-B."/>
            <person name="Han K."/>
            <person name="Lee J."/>
            <person name="Park M."/>
            <person name="Lee H.-A."/>
            <person name="Lee H.-Y."/>
            <person name="Lee Y."/>
            <person name="Oh S."/>
            <person name="Lee J.H."/>
            <person name="Choi E."/>
            <person name="Choi E."/>
            <person name="Lee S.E."/>
            <person name="Jeon J."/>
            <person name="Kim H."/>
            <person name="Choi G."/>
            <person name="Song H."/>
            <person name="Lee J."/>
            <person name="Lee S.-C."/>
            <person name="Kwon J.-K."/>
            <person name="Lee H.-Y."/>
            <person name="Koo N."/>
            <person name="Hong Y."/>
            <person name="Kim R.W."/>
            <person name="Kang W.-H."/>
            <person name="Huh J.H."/>
            <person name="Kang B.-C."/>
            <person name="Yang T.-J."/>
            <person name="Lee Y.-H."/>
            <person name="Bennetzen J.L."/>
            <person name="Choi D."/>
        </authorList>
    </citation>
    <scope>NUCLEOTIDE SEQUENCE [LARGE SCALE GENOMIC DNA]</scope>
    <source>
        <strain evidence="3">cv. PBC81</strain>
    </source>
</reference>
<keyword evidence="3" id="KW-1185">Reference proteome</keyword>
<dbReference type="OrthoDB" id="1264366at2759"/>
<dbReference type="PANTHER" id="PTHR31236:SF68">
    <property type="entry name" value="BURP DOMAIN-CONTAINING PROTEIN"/>
    <property type="match status" value="1"/>
</dbReference>
<evidence type="ECO:0000313" key="3">
    <source>
        <dbReference type="Proteomes" id="UP000224567"/>
    </source>
</evidence>
<comment type="caution">
    <text evidence="2">The sequence shown here is derived from an EMBL/GenBank/DDBJ whole genome shotgun (WGS) entry which is preliminary data.</text>
</comment>
<dbReference type="PROSITE" id="PS51277">
    <property type="entry name" value="BURP"/>
    <property type="match status" value="1"/>
</dbReference>
<reference evidence="2 3" key="1">
    <citation type="journal article" date="2017" name="Genome Biol.">
        <title>New reference genome sequences of hot pepper reveal the massive evolution of plant disease-resistance genes by retroduplication.</title>
        <authorList>
            <person name="Kim S."/>
            <person name="Park J."/>
            <person name="Yeom S.I."/>
            <person name="Kim Y.M."/>
            <person name="Seo E."/>
            <person name="Kim K.T."/>
            <person name="Kim M.S."/>
            <person name="Lee J.M."/>
            <person name="Cheong K."/>
            <person name="Shin H.S."/>
            <person name="Kim S.B."/>
            <person name="Han K."/>
            <person name="Lee J."/>
            <person name="Park M."/>
            <person name="Lee H.A."/>
            <person name="Lee H.Y."/>
            <person name="Lee Y."/>
            <person name="Oh S."/>
            <person name="Lee J.H."/>
            <person name="Choi E."/>
            <person name="Choi E."/>
            <person name="Lee S.E."/>
            <person name="Jeon J."/>
            <person name="Kim H."/>
            <person name="Choi G."/>
            <person name="Song H."/>
            <person name="Lee J."/>
            <person name="Lee S.C."/>
            <person name="Kwon J.K."/>
            <person name="Lee H.Y."/>
            <person name="Koo N."/>
            <person name="Hong Y."/>
            <person name="Kim R.W."/>
            <person name="Kang W.H."/>
            <person name="Huh J.H."/>
            <person name="Kang B.C."/>
            <person name="Yang T.J."/>
            <person name="Lee Y.H."/>
            <person name="Bennetzen J.L."/>
            <person name="Choi D."/>
        </authorList>
    </citation>
    <scope>NUCLEOTIDE SEQUENCE [LARGE SCALE GENOMIC DNA]</scope>
    <source>
        <strain evidence="3">cv. PBC81</strain>
    </source>
</reference>
<dbReference type="InterPro" id="IPR044816">
    <property type="entry name" value="BURP"/>
</dbReference>
<organism evidence="2 3">
    <name type="scientific">Capsicum baccatum</name>
    <name type="common">Peruvian pepper</name>
    <dbReference type="NCBI Taxonomy" id="33114"/>
    <lineage>
        <taxon>Eukaryota</taxon>
        <taxon>Viridiplantae</taxon>
        <taxon>Streptophyta</taxon>
        <taxon>Embryophyta</taxon>
        <taxon>Tracheophyta</taxon>
        <taxon>Spermatophyta</taxon>
        <taxon>Magnoliopsida</taxon>
        <taxon>eudicotyledons</taxon>
        <taxon>Gunneridae</taxon>
        <taxon>Pentapetalae</taxon>
        <taxon>asterids</taxon>
        <taxon>lamiids</taxon>
        <taxon>Solanales</taxon>
        <taxon>Solanaceae</taxon>
        <taxon>Solanoideae</taxon>
        <taxon>Capsiceae</taxon>
        <taxon>Capsicum</taxon>
    </lineage>
</organism>